<evidence type="ECO:0000256" key="1">
    <source>
        <dbReference type="ARBA" id="ARBA00004141"/>
    </source>
</evidence>
<evidence type="ECO:0000256" key="3">
    <source>
        <dbReference type="ARBA" id="ARBA00022475"/>
    </source>
</evidence>
<dbReference type="AlphaFoldDB" id="A0AAI8GE61"/>
<evidence type="ECO:0000256" key="5">
    <source>
        <dbReference type="ARBA" id="ARBA00022989"/>
    </source>
</evidence>
<keyword evidence="6" id="KW-0472">Membrane</keyword>
<organism evidence="7 8">
    <name type="scientific">Fervidobacterium islandicum</name>
    <dbReference type="NCBI Taxonomy" id="2423"/>
    <lineage>
        <taxon>Bacteria</taxon>
        <taxon>Thermotogati</taxon>
        <taxon>Thermotogota</taxon>
        <taxon>Thermotogae</taxon>
        <taxon>Thermotogales</taxon>
        <taxon>Fervidobacteriaceae</taxon>
        <taxon>Fervidobacterium</taxon>
    </lineage>
</organism>
<keyword evidence="3" id="KW-1003">Cell membrane</keyword>
<proteinExistence type="predicted"/>
<dbReference type="GO" id="GO:0055085">
    <property type="term" value="P:transmembrane transport"/>
    <property type="evidence" value="ECO:0007669"/>
    <property type="project" value="InterPro"/>
</dbReference>
<dbReference type="RefSeq" id="WP_249476982.1">
    <property type="nucleotide sequence ID" value="NZ_CP014334.2"/>
</dbReference>
<keyword evidence="4" id="KW-0812">Transmembrane</keyword>
<evidence type="ECO:0000256" key="4">
    <source>
        <dbReference type="ARBA" id="ARBA00022692"/>
    </source>
</evidence>
<accession>A0AAI8GE61</accession>
<sequence length="298" mass="33536">MREIELIRQAFNAVVPSFIMMFVGYMYGKLFKDDITLFNKIATWLMAPVVTFAFMNDYIPTTGVLLRYGLGFSVMFILSFLLSILHKEEREIFFTGNVYVNSGYLGYPVLLALWGEEALALGVVYSFINVFFGSTFLPALIRGKFELKNVLKLPFLYAIILGWGLGMAGISYKQLPVGVLTAFNWLREMAIPFLLLQVGLGISRINFETSTIKDYVFIVLERLLLVPLVLLPIALLFEPLEAKVFLLECAMPIGVNSVVVIGAFKKELVSKAGMTVAITTLFSLITLPLWAYVIERIF</sequence>
<evidence type="ECO:0000313" key="8">
    <source>
        <dbReference type="Proteomes" id="UP000093740"/>
    </source>
</evidence>
<dbReference type="KEGG" id="fia:NA23_06055"/>
<protein>
    <submittedName>
        <fullName evidence="7">AEC family transporter</fullName>
    </submittedName>
</protein>
<keyword evidence="8" id="KW-1185">Reference proteome</keyword>
<keyword evidence="5" id="KW-1133">Transmembrane helix</keyword>
<dbReference type="InterPro" id="IPR004776">
    <property type="entry name" value="Mem_transp_PIN-like"/>
</dbReference>
<dbReference type="PANTHER" id="PTHR36838">
    <property type="entry name" value="AUXIN EFFLUX CARRIER FAMILY PROTEIN"/>
    <property type="match status" value="1"/>
</dbReference>
<evidence type="ECO:0000256" key="6">
    <source>
        <dbReference type="ARBA" id="ARBA00023136"/>
    </source>
</evidence>
<dbReference type="GO" id="GO:0016020">
    <property type="term" value="C:membrane"/>
    <property type="evidence" value="ECO:0007669"/>
    <property type="project" value="UniProtKB-SubCell"/>
</dbReference>
<name>A0AAI8GE61_FERIS</name>
<dbReference type="PANTHER" id="PTHR36838:SF1">
    <property type="entry name" value="SLR1864 PROTEIN"/>
    <property type="match status" value="1"/>
</dbReference>
<evidence type="ECO:0000313" key="7">
    <source>
        <dbReference type="EMBL" id="AMW33737.2"/>
    </source>
</evidence>
<dbReference type="Pfam" id="PF03547">
    <property type="entry name" value="Mem_trans"/>
    <property type="match status" value="2"/>
</dbReference>
<keyword evidence="2" id="KW-0813">Transport</keyword>
<dbReference type="Proteomes" id="UP000093740">
    <property type="component" value="Chromosome"/>
</dbReference>
<reference evidence="7 8" key="1">
    <citation type="journal article" date="2015" name="Stand. Genomic Sci.">
        <title>Genome sequence of a native-feather degrading extremely thermophilic Eubacterium, Fervidobacterium islandicum AW-1.</title>
        <authorList>
            <person name="Lee Y.J."/>
            <person name="Jeong H."/>
            <person name="Park G.S."/>
            <person name="Kwak Y."/>
            <person name="Lee S.J."/>
            <person name="Lee S.J."/>
            <person name="Park M.K."/>
            <person name="Kim J.Y."/>
            <person name="Kang H.K."/>
            <person name="Shin J.H."/>
            <person name="Lee D.W."/>
        </authorList>
    </citation>
    <scope>NUCLEOTIDE SEQUENCE [LARGE SCALE GENOMIC DNA]</scope>
    <source>
        <strain evidence="7 8">AW-1</strain>
    </source>
</reference>
<evidence type="ECO:0000256" key="2">
    <source>
        <dbReference type="ARBA" id="ARBA00022448"/>
    </source>
</evidence>
<dbReference type="EMBL" id="CP014334">
    <property type="protein sequence ID" value="AMW33737.2"/>
    <property type="molecule type" value="Genomic_DNA"/>
</dbReference>
<gene>
    <name evidence="7" type="ORF">NA23_06055</name>
</gene>
<comment type="subcellular location">
    <subcellularLocation>
        <location evidence="1">Membrane</location>
        <topology evidence="1">Multi-pass membrane protein</topology>
    </subcellularLocation>
</comment>